<dbReference type="EMBL" id="JAOQJQ010000002">
    <property type="protein sequence ID" value="MCU6762077.1"/>
    <property type="molecule type" value="Genomic_DNA"/>
</dbReference>
<dbReference type="Proteomes" id="UP001652442">
    <property type="component" value="Unassembled WGS sequence"/>
</dbReference>
<reference evidence="2 3" key="1">
    <citation type="journal article" date="2021" name="ISME Commun">
        <title>Automated analysis of genomic sequences facilitates high-throughput and comprehensive description of bacteria.</title>
        <authorList>
            <person name="Hitch T.C.A."/>
        </authorList>
    </citation>
    <scope>NUCLEOTIDE SEQUENCE [LARGE SCALE GENOMIC DNA]</scope>
    <source>
        <strain evidence="2 3">Sanger_109</strain>
    </source>
</reference>
<proteinExistence type="predicted"/>
<organism evidence="2 3">
    <name type="scientific">Brotonthovivens ammoniilytica</name>
    <dbReference type="NCBI Taxonomy" id="2981725"/>
    <lineage>
        <taxon>Bacteria</taxon>
        <taxon>Bacillati</taxon>
        <taxon>Bacillota</taxon>
        <taxon>Clostridia</taxon>
        <taxon>Lachnospirales</taxon>
        <taxon>Lachnospiraceae</taxon>
        <taxon>Brotonthovivens</taxon>
    </lineage>
</organism>
<dbReference type="Gene3D" id="3.60.21.10">
    <property type="match status" value="1"/>
</dbReference>
<sequence>MIYITGDCHGKFHKFTTEAFPEQKEMTKRDYIIVCGDFGGVWEPLEESSYEKYWLNWLEDKPFTVLFVDGNHENFDRLYRYPLVTWNGGCVHQIRSSVFHLMRGQVFSIDGCRIFTFGGAGSHDIRDGILDPSADAVKIRNWKRDPEKQFRINRISWWKQEMPSEQEMQEGIRNLEKWNWKVDYIVTHDCSDSTKEFLGDGAYACDELSSYLEEIRCRVQYKKWFFGHLHDDRAVNDKEILLYDQIVRIW</sequence>
<dbReference type="InterPro" id="IPR004843">
    <property type="entry name" value="Calcineurin-like_PHP"/>
</dbReference>
<dbReference type="Pfam" id="PF00149">
    <property type="entry name" value="Metallophos"/>
    <property type="match status" value="1"/>
</dbReference>
<evidence type="ECO:0000313" key="2">
    <source>
        <dbReference type="EMBL" id="MCU6762077.1"/>
    </source>
</evidence>
<comment type="caution">
    <text evidence="2">The sequence shown here is derived from an EMBL/GenBank/DDBJ whole genome shotgun (WGS) entry which is preliminary data.</text>
</comment>
<dbReference type="CDD" id="cd00838">
    <property type="entry name" value="MPP_superfamily"/>
    <property type="match status" value="1"/>
</dbReference>
<gene>
    <name evidence="2" type="ORF">OCV88_06935</name>
</gene>
<evidence type="ECO:0000313" key="3">
    <source>
        <dbReference type="Proteomes" id="UP001652442"/>
    </source>
</evidence>
<keyword evidence="3" id="KW-1185">Reference proteome</keyword>
<dbReference type="RefSeq" id="WP_158424809.1">
    <property type="nucleotide sequence ID" value="NZ_JAOQJQ010000002.1"/>
</dbReference>
<name>A0ABT2TKB7_9FIRM</name>
<dbReference type="InterPro" id="IPR029052">
    <property type="entry name" value="Metallo-depent_PP-like"/>
</dbReference>
<feature type="domain" description="Calcineurin-like phosphoesterase" evidence="1">
    <location>
        <begin position="2"/>
        <end position="231"/>
    </location>
</feature>
<dbReference type="SUPFAM" id="SSF56300">
    <property type="entry name" value="Metallo-dependent phosphatases"/>
    <property type="match status" value="1"/>
</dbReference>
<protein>
    <submittedName>
        <fullName evidence="2">Metallophosphoesterase</fullName>
    </submittedName>
</protein>
<evidence type="ECO:0000259" key="1">
    <source>
        <dbReference type="Pfam" id="PF00149"/>
    </source>
</evidence>
<accession>A0ABT2TKB7</accession>